<dbReference type="EMBL" id="BAAAME010000002">
    <property type="protein sequence ID" value="GAA1725186.1"/>
    <property type="molecule type" value="Genomic_DNA"/>
</dbReference>
<evidence type="ECO:0000313" key="1">
    <source>
        <dbReference type="EMBL" id="GAA1725186.1"/>
    </source>
</evidence>
<dbReference type="Proteomes" id="UP001501057">
    <property type="component" value="Unassembled WGS sequence"/>
</dbReference>
<evidence type="ECO:0000313" key="2">
    <source>
        <dbReference type="Proteomes" id="UP001501057"/>
    </source>
</evidence>
<sequence length="72" mass="7588">MSTFTDDQLEAIQNVVDRVASYQDGAPSGTVAEELRKGFDEAGVTVEEDQLDRLAQAIDAADGDVTASDVLG</sequence>
<protein>
    <submittedName>
        <fullName evidence="1">Uncharacterized protein</fullName>
    </submittedName>
</protein>
<gene>
    <name evidence="1" type="ORF">GCM10009710_02400</name>
</gene>
<name>A0ABN2JFF8_9ACTN</name>
<proteinExistence type="predicted"/>
<comment type="caution">
    <text evidence="1">The sequence shown here is derived from an EMBL/GenBank/DDBJ whole genome shotgun (WGS) entry which is preliminary data.</text>
</comment>
<dbReference type="RefSeq" id="WP_344196872.1">
    <property type="nucleotide sequence ID" value="NZ_BAAAME010000002.1"/>
</dbReference>
<organism evidence="1 2">
    <name type="scientific">Aeromicrobium alkaliterrae</name>
    <dbReference type="NCBI Taxonomy" id="302168"/>
    <lineage>
        <taxon>Bacteria</taxon>
        <taxon>Bacillati</taxon>
        <taxon>Actinomycetota</taxon>
        <taxon>Actinomycetes</taxon>
        <taxon>Propionibacteriales</taxon>
        <taxon>Nocardioidaceae</taxon>
        <taxon>Aeromicrobium</taxon>
    </lineage>
</organism>
<reference evidence="1 2" key="1">
    <citation type="journal article" date="2019" name="Int. J. Syst. Evol. Microbiol.">
        <title>The Global Catalogue of Microorganisms (GCM) 10K type strain sequencing project: providing services to taxonomists for standard genome sequencing and annotation.</title>
        <authorList>
            <consortium name="The Broad Institute Genomics Platform"/>
            <consortium name="The Broad Institute Genome Sequencing Center for Infectious Disease"/>
            <person name="Wu L."/>
            <person name="Ma J."/>
        </authorList>
    </citation>
    <scope>NUCLEOTIDE SEQUENCE [LARGE SCALE GENOMIC DNA]</scope>
    <source>
        <strain evidence="1 2">JCM 13518</strain>
    </source>
</reference>
<keyword evidence="2" id="KW-1185">Reference proteome</keyword>
<accession>A0ABN2JFF8</accession>